<dbReference type="KEGG" id="ppp:112273034"/>
<dbReference type="RefSeq" id="XP_024357124.1">
    <property type="nucleotide sequence ID" value="XM_024501356.2"/>
</dbReference>
<dbReference type="PaxDb" id="3218-PP1S241_47V6.1"/>
<gene>
    <name evidence="4" type="primary">LOC112273034</name>
    <name evidence="3" type="ORF">PHYPA_025480</name>
</gene>
<dbReference type="EMBL" id="ABEU02000020">
    <property type="protein sequence ID" value="PNR33536.1"/>
    <property type="molecule type" value="Genomic_DNA"/>
</dbReference>
<feature type="compositionally biased region" description="Low complexity" evidence="2">
    <location>
        <begin position="1144"/>
        <end position="1155"/>
    </location>
</feature>
<feature type="compositionally biased region" description="Polar residues" evidence="2">
    <location>
        <begin position="92"/>
        <end position="103"/>
    </location>
</feature>
<evidence type="ECO:0000313" key="3">
    <source>
        <dbReference type="EMBL" id="PNR33536.1"/>
    </source>
</evidence>
<evidence type="ECO:0000256" key="2">
    <source>
        <dbReference type="SAM" id="MobiDB-lite"/>
    </source>
</evidence>
<dbReference type="EnsemblPlants" id="Pp3c20_22990V3.1">
    <property type="protein sequence ID" value="Pp3c20_22990V3.1"/>
    <property type="gene ID" value="Pp3c20_22990"/>
</dbReference>
<dbReference type="Proteomes" id="UP000006727">
    <property type="component" value="Chromosome 20"/>
</dbReference>
<keyword evidence="1" id="KW-0175">Coiled coil</keyword>
<evidence type="ECO:0000313" key="4">
    <source>
        <dbReference type="EnsemblPlants" id="Pp3c20_22990V3.1"/>
    </source>
</evidence>
<accession>A0A2K1IW84</accession>
<dbReference type="Gramene" id="Pp3c20_22990V3.1">
    <property type="protein sequence ID" value="Pp3c20_22990V3.1"/>
    <property type="gene ID" value="Pp3c20_22990"/>
</dbReference>
<feature type="coiled-coil region" evidence="1">
    <location>
        <begin position="686"/>
        <end position="766"/>
    </location>
</feature>
<evidence type="ECO:0000313" key="5">
    <source>
        <dbReference type="Proteomes" id="UP000006727"/>
    </source>
</evidence>
<dbReference type="PANTHER" id="PTHR35507:SF1">
    <property type="entry name" value="TMF_TATA_BD DOMAIN-CONTAINING PROTEIN"/>
    <property type="match status" value="1"/>
</dbReference>
<dbReference type="PANTHER" id="PTHR35507">
    <property type="entry name" value="OS09G0488600 PROTEIN"/>
    <property type="match status" value="1"/>
</dbReference>
<sequence>MINCMVSRRLCQSRKPQGPRLVVPETPASTVPEFQKYHPEENVLSNRRFSVAPEGFGGGPFSQQPGMFSLQGITVDGRPTMLEDGDDKGKITQPNPRPNRSNKMLSKHFVAPRARLNRRASLHGCDFRTTQGISVMESDAVLHPKEVMYLQKIALASNEEARRSHLTSGMAHISLDGRIINAVSATSSRRIGGDLGEEEAQAWDCFAPLQRVLIVAVAAAAAASSKHVNRKEIDRLQKAVNAQEDALSLMRRELSNLWGQVATEDSPLSFLTPKQVGVDQRPRSVSPMTPLCGSDGLHPDTPMMETPIISKRQWQCDLPDGSVGSGLFRDNSINKSVLLVEKSQDQLQTVQSGDAKWYSNPLIEHSGRSDDSLHSEHYFEDCTPDKRRRIFSRFSADATEPIEWMSVKSSFTAISADTVTPTTIRKRFSYEDSFTTLPKEKSLVLGEMAAMRGCCSALLVEVKNQVLSVLDKEASQVMAALSHVIEKAQKLEKMDRTSSFSRRGNTPEKKAKASAALKQSVEKASAQVASLQAAVLNIWRTIGPHALVSLNFSPQDCENLLLRVAKLVPETPLNNDKNTVSTRGEGIDEWKRWQQAHRSETTVPSLLSRIEAAANAFSGVDIQAACSPSWKHKGSEIASAIGAAVQKTVDSLMAPLDGRETAENFESPLSKQRVSALSEDAPQILAQQLLEDLEKAAAKLAGMECQMDTLKQSVRDSDTQREKAEVKLAEAIARDHENQEKFEREMNELTTKLREKESAYDELMRSRKTMFLAKSKEIAELKRDCQRRDMALDGITAAAQATREASDQRLAVLEDICKRKDSAIQELKEEIIALEDKVYELELRSPLLRDKARRGFSLLRSSAEEALALEDRFNGICRVRTQTHASSLPHDPEDLQPNMNATVRQPKSFSTCMTQDRIDLYAKANVCQDLQARSHRVDPSKNLLPIPCSRTENFTRLTASTTSLPNREKEGTSSARPLALSVDGSMFPSPIATLFDDFLEVESSLQTLEADDGFQLGDEFCTPSNGDSLRRSQEYFSVEGRSSSGLKQLKNMTIGSRPESAGSNTKVTKSQRARGNAFFTSTDENKKPSGLLRPTKASLLKAQGKGKVVKREKEVYSESQQEEINWVSAGVLASMEYNGSLNGSVTSRRTSNSSTEIKESIGKTRSRENKPIRRTRWL</sequence>
<organism evidence="3">
    <name type="scientific">Physcomitrium patens</name>
    <name type="common">Spreading-leaved earth moss</name>
    <name type="synonym">Physcomitrella patens</name>
    <dbReference type="NCBI Taxonomy" id="3218"/>
    <lineage>
        <taxon>Eukaryota</taxon>
        <taxon>Viridiplantae</taxon>
        <taxon>Streptophyta</taxon>
        <taxon>Embryophyta</taxon>
        <taxon>Bryophyta</taxon>
        <taxon>Bryophytina</taxon>
        <taxon>Bryopsida</taxon>
        <taxon>Funariidae</taxon>
        <taxon>Funariales</taxon>
        <taxon>Funariaceae</taxon>
        <taxon>Physcomitrium</taxon>
    </lineage>
</organism>
<dbReference type="AlphaFoldDB" id="A0A2K1IW84"/>
<evidence type="ECO:0000256" key="1">
    <source>
        <dbReference type="SAM" id="Coils"/>
    </source>
</evidence>
<proteinExistence type="predicted"/>
<protein>
    <submittedName>
        <fullName evidence="3 4">Uncharacterized protein</fullName>
    </submittedName>
</protein>
<reference evidence="3 5" key="1">
    <citation type="journal article" date="2008" name="Science">
        <title>The Physcomitrella genome reveals evolutionary insights into the conquest of land by plants.</title>
        <authorList>
            <person name="Rensing S."/>
            <person name="Lang D."/>
            <person name="Zimmer A."/>
            <person name="Terry A."/>
            <person name="Salamov A."/>
            <person name="Shapiro H."/>
            <person name="Nishiyama T."/>
            <person name="Perroud P.-F."/>
            <person name="Lindquist E."/>
            <person name="Kamisugi Y."/>
            <person name="Tanahashi T."/>
            <person name="Sakakibara K."/>
            <person name="Fujita T."/>
            <person name="Oishi K."/>
            <person name="Shin-I T."/>
            <person name="Kuroki Y."/>
            <person name="Toyoda A."/>
            <person name="Suzuki Y."/>
            <person name="Hashimoto A."/>
            <person name="Yamaguchi K."/>
            <person name="Sugano A."/>
            <person name="Kohara Y."/>
            <person name="Fujiyama A."/>
            <person name="Anterola A."/>
            <person name="Aoki S."/>
            <person name="Ashton N."/>
            <person name="Barbazuk W.B."/>
            <person name="Barker E."/>
            <person name="Bennetzen J."/>
            <person name="Bezanilla M."/>
            <person name="Blankenship R."/>
            <person name="Cho S.H."/>
            <person name="Dutcher S."/>
            <person name="Estelle M."/>
            <person name="Fawcett J.A."/>
            <person name="Gundlach H."/>
            <person name="Hanada K."/>
            <person name="Heyl A."/>
            <person name="Hicks K.A."/>
            <person name="Hugh J."/>
            <person name="Lohr M."/>
            <person name="Mayer K."/>
            <person name="Melkozernov A."/>
            <person name="Murata T."/>
            <person name="Nelson D."/>
            <person name="Pils B."/>
            <person name="Prigge M."/>
            <person name="Reiss B."/>
            <person name="Renner T."/>
            <person name="Rombauts S."/>
            <person name="Rushton P."/>
            <person name="Sanderfoot A."/>
            <person name="Schween G."/>
            <person name="Shiu S.-H."/>
            <person name="Stueber K."/>
            <person name="Theodoulou F.L."/>
            <person name="Tu H."/>
            <person name="Van de Peer Y."/>
            <person name="Verrier P.J."/>
            <person name="Waters E."/>
            <person name="Wood A."/>
            <person name="Yang L."/>
            <person name="Cove D."/>
            <person name="Cuming A."/>
            <person name="Hasebe M."/>
            <person name="Lucas S."/>
            <person name="Mishler D.B."/>
            <person name="Reski R."/>
            <person name="Grigoriev I."/>
            <person name="Quatrano R.S."/>
            <person name="Boore J.L."/>
        </authorList>
    </citation>
    <scope>NUCLEOTIDE SEQUENCE [LARGE SCALE GENOMIC DNA]</scope>
    <source>
        <strain evidence="4 5">cv. Gransden 2004</strain>
    </source>
</reference>
<feature type="region of interest" description="Disordered" evidence="2">
    <location>
        <begin position="1141"/>
        <end position="1178"/>
    </location>
</feature>
<feature type="region of interest" description="Disordered" evidence="2">
    <location>
        <begin position="277"/>
        <end position="298"/>
    </location>
</feature>
<feature type="region of interest" description="Disordered" evidence="2">
    <location>
        <begin position="79"/>
        <end position="103"/>
    </location>
</feature>
<dbReference type="RefSeq" id="XP_024357125.1">
    <property type="nucleotide sequence ID" value="XM_024501357.2"/>
</dbReference>
<dbReference type="EnsemblPlants" id="Pp3c20_22990V3.4">
    <property type="protein sequence ID" value="Pp3c20_22990V3.4"/>
    <property type="gene ID" value="Pp3c20_22990"/>
</dbReference>
<dbReference type="OrthoDB" id="1939735at2759"/>
<reference evidence="4" key="3">
    <citation type="submission" date="2020-12" db="UniProtKB">
        <authorList>
            <consortium name="EnsemblPlants"/>
        </authorList>
    </citation>
    <scope>IDENTIFICATION</scope>
</reference>
<dbReference type="Gramene" id="Pp3c20_22990V3.4">
    <property type="protein sequence ID" value="Pp3c20_22990V3.4"/>
    <property type="gene ID" value="Pp3c20_22990"/>
</dbReference>
<feature type="compositionally biased region" description="Basic and acidic residues" evidence="2">
    <location>
        <begin position="1156"/>
        <end position="1171"/>
    </location>
</feature>
<dbReference type="GeneID" id="112273034"/>
<keyword evidence="5" id="KW-1185">Reference proteome</keyword>
<name>A0A2K1IW84_PHYPA</name>
<reference evidence="3 5" key="2">
    <citation type="journal article" date="2018" name="Plant J.">
        <title>The Physcomitrella patens chromosome-scale assembly reveals moss genome structure and evolution.</title>
        <authorList>
            <person name="Lang D."/>
            <person name="Ullrich K.K."/>
            <person name="Murat F."/>
            <person name="Fuchs J."/>
            <person name="Jenkins J."/>
            <person name="Haas F.B."/>
            <person name="Piednoel M."/>
            <person name="Gundlach H."/>
            <person name="Van Bel M."/>
            <person name="Meyberg R."/>
            <person name="Vives C."/>
            <person name="Morata J."/>
            <person name="Symeonidi A."/>
            <person name="Hiss M."/>
            <person name="Muchero W."/>
            <person name="Kamisugi Y."/>
            <person name="Saleh O."/>
            <person name="Blanc G."/>
            <person name="Decker E.L."/>
            <person name="van Gessel N."/>
            <person name="Grimwood J."/>
            <person name="Hayes R.D."/>
            <person name="Graham S.W."/>
            <person name="Gunter L.E."/>
            <person name="McDaniel S.F."/>
            <person name="Hoernstein S.N.W."/>
            <person name="Larsson A."/>
            <person name="Li F.W."/>
            <person name="Perroud P.F."/>
            <person name="Phillips J."/>
            <person name="Ranjan P."/>
            <person name="Rokshar D.S."/>
            <person name="Rothfels C.J."/>
            <person name="Schneider L."/>
            <person name="Shu S."/>
            <person name="Stevenson D.W."/>
            <person name="Thummler F."/>
            <person name="Tillich M."/>
            <person name="Villarreal Aguilar J.C."/>
            <person name="Widiez T."/>
            <person name="Wong G.K."/>
            <person name="Wymore A."/>
            <person name="Zhang Y."/>
            <person name="Zimmer A.D."/>
            <person name="Quatrano R.S."/>
            <person name="Mayer K.F.X."/>
            <person name="Goodstein D."/>
            <person name="Casacuberta J.M."/>
            <person name="Vandepoele K."/>
            <person name="Reski R."/>
            <person name="Cuming A.C."/>
            <person name="Tuskan G.A."/>
            <person name="Maumus F."/>
            <person name="Salse J."/>
            <person name="Schmutz J."/>
            <person name="Rensing S.A."/>
        </authorList>
    </citation>
    <scope>NUCLEOTIDE SEQUENCE [LARGE SCALE GENOMIC DNA]</scope>
    <source>
        <strain evidence="4 5">cv. Gransden 2004</strain>
    </source>
</reference>
<feature type="coiled-coil region" evidence="1">
    <location>
        <begin position="810"/>
        <end position="844"/>
    </location>
</feature>